<keyword evidence="3" id="KW-0809">Transit peptide</keyword>
<comment type="similarity">
    <text evidence="2">Belongs to the prokaryotic/mitochondrial release factor family.</text>
</comment>
<dbReference type="Proteomes" id="UP000694888">
    <property type="component" value="Unplaced"/>
</dbReference>
<dbReference type="SUPFAM" id="SSF75620">
    <property type="entry name" value="Release factor"/>
    <property type="match status" value="1"/>
</dbReference>
<dbReference type="PANTHER" id="PTHR46203:SF1">
    <property type="entry name" value="MITOCHONDRIAL TRANSLATION RELEASE FACTOR IN RESCUE"/>
    <property type="match status" value="1"/>
</dbReference>
<dbReference type="RefSeq" id="XP_035825362.1">
    <property type="nucleotide sequence ID" value="XM_035969469.1"/>
</dbReference>
<dbReference type="Pfam" id="PF00472">
    <property type="entry name" value="RF-1"/>
    <property type="match status" value="1"/>
</dbReference>
<gene>
    <name evidence="7" type="primary">LOC101863893</name>
</gene>
<keyword evidence="6" id="KW-1185">Reference proteome</keyword>
<evidence type="ECO:0000259" key="5">
    <source>
        <dbReference type="Pfam" id="PF00472"/>
    </source>
</evidence>
<evidence type="ECO:0000256" key="1">
    <source>
        <dbReference type="ARBA" id="ARBA00004173"/>
    </source>
</evidence>
<reference evidence="7" key="1">
    <citation type="submission" date="2025-08" db="UniProtKB">
        <authorList>
            <consortium name="RefSeq"/>
        </authorList>
    </citation>
    <scope>IDENTIFICATION</scope>
</reference>
<evidence type="ECO:0000256" key="2">
    <source>
        <dbReference type="ARBA" id="ARBA00010835"/>
    </source>
</evidence>
<proteinExistence type="inferred from homology"/>
<dbReference type="PANTHER" id="PTHR46203">
    <property type="entry name" value="PROBABLE PEPTIDE CHAIN RELEASE FACTOR C12ORF65"/>
    <property type="match status" value="1"/>
</dbReference>
<dbReference type="Gene3D" id="3.30.160.20">
    <property type="match status" value="1"/>
</dbReference>
<protein>
    <submittedName>
        <fullName evidence="7">Probable peptide chain release factor C12orf65 homolog, mitochondrial</fullName>
    </submittedName>
</protein>
<dbReference type="InterPro" id="IPR000352">
    <property type="entry name" value="Pep_chain_release_fac_I"/>
</dbReference>
<dbReference type="InterPro" id="IPR045853">
    <property type="entry name" value="Pep_chain_release_fac_I_sf"/>
</dbReference>
<evidence type="ECO:0000313" key="7">
    <source>
        <dbReference type="RefSeq" id="XP_035825362.1"/>
    </source>
</evidence>
<evidence type="ECO:0000256" key="3">
    <source>
        <dbReference type="ARBA" id="ARBA00022946"/>
    </source>
</evidence>
<evidence type="ECO:0000256" key="4">
    <source>
        <dbReference type="ARBA" id="ARBA00023128"/>
    </source>
</evidence>
<accession>A0ABM1VSH0</accession>
<evidence type="ECO:0000313" key="6">
    <source>
        <dbReference type="Proteomes" id="UP000694888"/>
    </source>
</evidence>
<organism evidence="6 7">
    <name type="scientific">Aplysia californica</name>
    <name type="common">California sea hare</name>
    <dbReference type="NCBI Taxonomy" id="6500"/>
    <lineage>
        <taxon>Eukaryota</taxon>
        <taxon>Metazoa</taxon>
        <taxon>Spiralia</taxon>
        <taxon>Lophotrochozoa</taxon>
        <taxon>Mollusca</taxon>
        <taxon>Gastropoda</taxon>
        <taxon>Heterobranchia</taxon>
        <taxon>Euthyneura</taxon>
        <taxon>Tectipleura</taxon>
        <taxon>Aplysiida</taxon>
        <taxon>Aplysioidea</taxon>
        <taxon>Aplysiidae</taxon>
        <taxon>Aplysia</taxon>
    </lineage>
</organism>
<sequence length="232" mass="26611">MMSFVSIPVIKMADFTAVAFRPLLCRNYTTNLAVPKTVCLYKVRRNVPSGCVYNPSCTFWRMNDKGTHSESSTPAVVSISRHFFSSWSNRDRVLKEIWIHKWPVLVQLSCCNYSVRRKDYKFPELRPEDLEENFVRGSGPGGQAVNQTANCVVLKHIPTGIVVKCQATRSLQENRKQAKKLLEEKLDLEMHGEDSYLGQLKQDKMEGKIEKKKRARAKLALKKAFKDREGIE</sequence>
<name>A0ABM1VSH0_APLCA</name>
<feature type="domain" description="Prokaryotic-type class I peptide chain release factors" evidence="5">
    <location>
        <begin position="124"/>
        <end position="216"/>
    </location>
</feature>
<keyword evidence="4" id="KW-0496">Mitochondrion</keyword>
<dbReference type="InterPro" id="IPR052405">
    <property type="entry name" value="Mito_Transl_Release_Factor"/>
</dbReference>
<comment type="subcellular location">
    <subcellularLocation>
        <location evidence="1">Mitochondrion</location>
    </subcellularLocation>
</comment>
<dbReference type="GeneID" id="101863893"/>